<sequence>MSTIGSGQHHNANLKAAVRKWRATSGPRALSLWPPNPARTRHPRQPTGRCRIDRAEENNQCMRCGHKRFCIIEEYHNQL</sequence>
<accession>A0A1A8KDL9</accession>
<organism evidence="2">
    <name type="scientific">Nothobranchius kuhntae</name>
    <name type="common">Beira killifish</name>
    <dbReference type="NCBI Taxonomy" id="321403"/>
    <lineage>
        <taxon>Eukaryota</taxon>
        <taxon>Metazoa</taxon>
        <taxon>Chordata</taxon>
        <taxon>Craniata</taxon>
        <taxon>Vertebrata</taxon>
        <taxon>Euteleostomi</taxon>
        <taxon>Actinopterygii</taxon>
        <taxon>Neopterygii</taxon>
        <taxon>Teleostei</taxon>
        <taxon>Neoteleostei</taxon>
        <taxon>Acanthomorphata</taxon>
        <taxon>Ovalentaria</taxon>
        <taxon>Atherinomorphae</taxon>
        <taxon>Cyprinodontiformes</taxon>
        <taxon>Nothobranchiidae</taxon>
        <taxon>Nothobranchius</taxon>
    </lineage>
</organism>
<dbReference type="EMBL" id="HAEE01010256">
    <property type="protein sequence ID" value="SBR30306.1"/>
    <property type="molecule type" value="Transcribed_RNA"/>
</dbReference>
<evidence type="ECO:0000313" key="2">
    <source>
        <dbReference type="EMBL" id="SBR30306.1"/>
    </source>
</evidence>
<proteinExistence type="predicted"/>
<reference evidence="2" key="1">
    <citation type="submission" date="2016-05" db="EMBL/GenBank/DDBJ databases">
        <authorList>
            <person name="Lavstsen T."/>
            <person name="Jespersen J.S."/>
        </authorList>
    </citation>
    <scope>NUCLEOTIDE SEQUENCE</scope>
    <source>
        <tissue evidence="2">Brain</tissue>
    </source>
</reference>
<dbReference type="AlphaFoldDB" id="A0A1A8KDL9"/>
<reference evidence="2" key="2">
    <citation type="submission" date="2016-06" db="EMBL/GenBank/DDBJ databases">
        <title>The genome of a short-lived fish provides insights into sex chromosome evolution and the genetic control of aging.</title>
        <authorList>
            <person name="Reichwald K."/>
            <person name="Felder M."/>
            <person name="Petzold A."/>
            <person name="Koch P."/>
            <person name="Groth M."/>
            <person name="Platzer M."/>
        </authorList>
    </citation>
    <scope>NUCLEOTIDE SEQUENCE</scope>
    <source>
        <tissue evidence="2">Brain</tissue>
    </source>
</reference>
<protein>
    <submittedName>
        <fullName evidence="2">Uncharacterized protein</fullName>
    </submittedName>
</protein>
<feature type="region of interest" description="Disordered" evidence="1">
    <location>
        <begin position="27"/>
        <end position="47"/>
    </location>
</feature>
<gene>
    <name evidence="2" type="primary">CR847511.1</name>
</gene>
<evidence type="ECO:0000256" key="1">
    <source>
        <dbReference type="SAM" id="MobiDB-lite"/>
    </source>
</evidence>
<feature type="non-terminal residue" evidence="2">
    <location>
        <position position="79"/>
    </location>
</feature>
<name>A0A1A8KDL9_NOTKU</name>